<comment type="caution">
    <text evidence="3">The sequence shown here is derived from an EMBL/GenBank/DDBJ whole genome shotgun (WGS) entry which is preliminary data.</text>
</comment>
<dbReference type="PROSITE" id="PS50222">
    <property type="entry name" value="EF_HAND_2"/>
    <property type="match status" value="1"/>
</dbReference>
<keyword evidence="1" id="KW-0106">Calcium</keyword>
<accession>A0AAD1Y5D3</accession>
<sequence>MGSSKSKEIIRGDLTDDQEELIDSIFKQIDIDDSKTIDIEEAAKYWESCFAKVNAKELFKSVDFNDDGEISYDEWVDFWRIVKGAGHTDEEIMEELENLRDKQSWVGFSGLPKMS</sequence>
<protein>
    <recommendedName>
        <fullName evidence="2">EF-hand domain-containing protein</fullName>
    </recommendedName>
</protein>
<dbReference type="SMART" id="SM00054">
    <property type="entry name" value="EFh"/>
    <property type="match status" value="2"/>
</dbReference>
<organism evidence="3 4">
    <name type="scientific">Euplotes crassus</name>
    <dbReference type="NCBI Taxonomy" id="5936"/>
    <lineage>
        <taxon>Eukaryota</taxon>
        <taxon>Sar</taxon>
        <taxon>Alveolata</taxon>
        <taxon>Ciliophora</taxon>
        <taxon>Intramacronucleata</taxon>
        <taxon>Spirotrichea</taxon>
        <taxon>Hypotrichia</taxon>
        <taxon>Euplotida</taxon>
        <taxon>Euplotidae</taxon>
        <taxon>Moneuplotes</taxon>
    </lineage>
</organism>
<dbReference type="AlphaFoldDB" id="A0AAD1Y5D3"/>
<evidence type="ECO:0000259" key="2">
    <source>
        <dbReference type="PROSITE" id="PS50222"/>
    </source>
</evidence>
<gene>
    <name evidence="3" type="ORF">ECRASSUSDP1_LOCUS26556</name>
</gene>
<feature type="domain" description="EF-hand" evidence="2">
    <location>
        <begin position="50"/>
        <end position="85"/>
    </location>
</feature>
<dbReference type="Gene3D" id="1.10.238.10">
    <property type="entry name" value="EF-hand"/>
    <property type="match status" value="1"/>
</dbReference>
<dbReference type="PROSITE" id="PS00018">
    <property type="entry name" value="EF_HAND_1"/>
    <property type="match status" value="1"/>
</dbReference>
<dbReference type="GO" id="GO:0005509">
    <property type="term" value="F:calcium ion binding"/>
    <property type="evidence" value="ECO:0007669"/>
    <property type="project" value="InterPro"/>
</dbReference>
<evidence type="ECO:0000256" key="1">
    <source>
        <dbReference type="ARBA" id="ARBA00022837"/>
    </source>
</evidence>
<proteinExistence type="predicted"/>
<dbReference type="InterPro" id="IPR011992">
    <property type="entry name" value="EF-hand-dom_pair"/>
</dbReference>
<evidence type="ECO:0000313" key="4">
    <source>
        <dbReference type="Proteomes" id="UP001295684"/>
    </source>
</evidence>
<dbReference type="EMBL" id="CAMPGE010027379">
    <property type="protein sequence ID" value="CAI2385014.1"/>
    <property type="molecule type" value="Genomic_DNA"/>
</dbReference>
<evidence type="ECO:0000313" key="3">
    <source>
        <dbReference type="EMBL" id="CAI2385014.1"/>
    </source>
</evidence>
<dbReference type="Proteomes" id="UP001295684">
    <property type="component" value="Unassembled WGS sequence"/>
</dbReference>
<dbReference type="InterPro" id="IPR002048">
    <property type="entry name" value="EF_hand_dom"/>
</dbReference>
<keyword evidence="4" id="KW-1185">Reference proteome</keyword>
<dbReference type="InterPro" id="IPR018247">
    <property type="entry name" value="EF_Hand_1_Ca_BS"/>
</dbReference>
<reference evidence="3" key="1">
    <citation type="submission" date="2023-07" db="EMBL/GenBank/DDBJ databases">
        <authorList>
            <consortium name="AG Swart"/>
            <person name="Singh M."/>
            <person name="Singh A."/>
            <person name="Seah K."/>
            <person name="Emmerich C."/>
        </authorList>
    </citation>
    <scope>NUCLEOTIDE SEQUENCE</scope>
    <source>
        <strain evidence="3">DP1</strain>
    </source>
</reference>
<dbReference type="SUPFAM" id="SSF47473">
    <property type="entry name" value="EF-hand"/>
    <property type="match status" value="1"/>
</dbReference>
<name>A0AAD1Y5D3_EUPCR</name>